<evidence type="ECO:0000256" key="4">
    <source>
        <dbReference type="ARBA" id="ARBA00023136"/>
    </source>
</evidence>
<feature type="transmembrane region" description="Helical" evidence="5">
    <location>
        <begin position="208"/>
        <end position="226"/>
    </location>
</feature>
<evidence type="ECO:0000259" key="6">
    <source>
        <dbReference type="Pfam" id="PF04893"/>
    </source>
</evidence>
<feature type="transmembrane region" description="Helical" evidence="5">
    <location>
        <begin position="85"/>
        <end position="112"/>
    </location>
</feature>
<dbReference type="RefSeq" id="WP_063554910.1">
    <property type="nucleotide sequence ID" value="NZ_LITT01000011.1"/>
</dbReference>
<sequence>MSEENSEGNKDGILKNIIGAIISPRETMERVNKNPKVWRCLIPITLIQLIIAIIEIPKLTSFAVLQAQQMPNFSQAAIPIIKTGAIIFTVISALITPALFALVISAVIKLIASISKETGNFKNLYCINILAYVPVLIGGILTAIIMLFTEPQNIKNISTSLTLLLSSSTDMKSTIYKLFSCIDFFYIWSAVLSTIGTSIVFKMKTKKAAIIVFVVYAAAVYVFKVLI</sequence>
<dbReference type="InterPro" id="IPR006977">
    <property type="entry name" value="Yip1_dom"/>
</dbReference>
<evidence type="ECO:0000256" key="2">
    <source>
        <dbReference type="ARBA" id="ARBA00022692"/>
    </source>
</evidence>
<evidence type="ECO:0000256" key="5">
    <source>
        <dbReference type="SAM" id="Phobius"/>
    </source>
</evidence>
<protein>
    <submittedName>
        <fullName evidence="7">Yip1 domain protein</fullName>
    </submittedName>
</protein>
<keyword evidence="3 5" id="KW-1133">Transmembrane helix</keyword>
<feature type="domain" description="Yip1" evidence="6">
    <location>
        <begin position="19"/>
        <end position="223"/>
    </location>
</feature>
<dbReference type="GO" id="GO:0016020">
    <property type="term" value="C:membrane"/>
    <property type="evidence" value="ECO:0007669"/>
    <property type="project" value="UniProtKB-SubCell"/>
</dbReference>
<evidence type="ECO:0000256" key="1">
    <source>
        <dbReference type="ARBA" id="ARBA00004141"/>
    </source>
</evidence>
<comment type="subcellular location">
    <subcellularLocation>
        <location evidence="1">Membrane</location>
        <topology evidence="1">Multi-pass membrane protein</topology>
    </subcellularLocation>
</comment>
<accession>A0A168RAW1</accession>
<feature type="transmembrane region" description="Helical" evidence="5">
    <location>
        <begin position="40"/>
        <end position="65"/>
    </location>
</feature>
<feature type="transmembrane region" description="Helical" evidence="5">
    <location>
        <begin position="124"/>
        <end position="148"/>
    </location>
</feature>
<organism evidence="7 8">
    <name type="scientific">Clostridium ljungdahlii</name>
    <dbReference type="NCBI Taxonomy" id="1538"/>
    <lineage>
        <taxon>Bacteria</taxon>
        <taxon>Bacillati</taxon>
        <taxon>Bacillota</taxon>
        <taxon>Clostridia</taxon>
        <taxon>Eubacteriales</taxon>
        <taxon>Clostridiaceae</taxon>
        <taxon>Clostridium</taxon>
    </lineage>
</organism>
<gene>
    <name evidence="7" type="ORF">WY13_01367</name>
</gene>
<evidence type="ECO:0000313" key="7">
    <source>
        <dbReference type="EMBL" id="OAA90463.1"/>
    </source>
</evidence>
<keyword evidence="4 5" id="KW-0472">Membrane</keyword>
<comment type="caution">
    <text evidence="7">The sequence shown here is derived from an EMBL/GenBank/DDBJ whole genome shotgun (WGS) entry which is preliminary data.</text>
</comment>
<keyword evidence="2 5" id="KW-0812">Transmembrane</keyword>
<evidence type="ECO:0000256" key="3">
    <source>
        <dbReference type="ARBA" id="ARBA00022989"/>
    </source>
</evidence>
<reference evidence="7 8" key="1">
    <citation type="journal article" date="2015" name="Biotechnol. Bioeng.">
        <title>Genome sequence and phenotypic characterization of Caulobacter segnis.</title>
        <authorList>
            <person name="Patel S."/>
            <person name="Fletcher B."/>
            <person name="Scott D.C."/>
            <person name="Ely B."/>
        </authorList>
    </citation>
    <scope>NUCLEOTIDE SEQUENCE [LARGE SCALE GENOMIC DNA]</scope>
    <source>
        <strain evidence="7 8">ERI-2</strain>
    </source>
</reference>
<feature type="transmembrane region" description="Helical" evidence="5">
    <location>
        <begin position="175"/>
        <end position="201"/>
    </location>
</feature>
<dbReference type="Proteomes" id="UP000077407">
    <property type="component" value="Unassembled WGS sequence"/>
</dbReference>
<evidence type="ECO:0000313" key="8">
    <source>
        <dbReference type="Proteomes" id="UP000077407"/>
    </source>
</evidence>
<dbReference type="Pfam" id="PF04893">
    <property type="entry name" value="Yip1"/>
    <property type="match status" value="1"/>
</dbReference>
<name>A0A168RAW1_9CLOT</name>
<dbReference type="EMBL" id="LITT01000011">
    <property type="protein sequence ID" value="OAA90463.1"/>
    <property type="molecule type" value="Genomic_DNA"/>
</dbReference>
<dbReference type="PATRIC" id="fig|1538.10.peg.273"/>
<proteinExistence type="predicted"/>
<dbReference type="AlphaFoldDB" id="A0A168RAW1"/>
<dbReference type="OrthoDB" id="2940219at2"/>